<proteinExistence type="predicted"/>
<evidence type="ECO:0000313" key="4">
    <source>
        <dbReference type="Proteomes" id="UP000824120"/>
    </source>
</evidence>
<dbReference type="InterPro" id="IPR056648">
    <property type="entry name" value="DUF7746"/>
</dbReference>
<evidence type="ECO:0000259" key="2">
    <source>
        <dbReference type="Pfam" id="PF24925"/>
    </source>
</evidence>
<comment type="caution">
    <text evidence="3">The sequence shown here is derived from an EMBL/GenBank/DDBJ whole genome shotgun (WGS) entry which is preliminary data.</text>
</comment>
<gene>
    <name evidence="3" type="ORF">H5410_031380</name>
</gene>
<dbReference type="OrthoDB" id="1304033at2759"/>
<protein>
    <recommendedName>
        <fullName evidence="2">DUF7746 domain-containing protein</fullName>
    </recommendedName>
</protein>
<accession>A0A9J5YI63</accession>
<evidence type="ECO:0000313" key="3">
    <source>
        <dbReference type="EMBL" id="KAG5600010.1"/>
    </source>
</evidence>
<feature type="region of interest" description="Disordered" evidence="1">
    <location>
        <begin position="239"/>
        <end position="276"/>
    </location>
</feature>
<organism evidence="3 4">
    <name type="scientific">Solanum commersonii</name>
    <name type="common">Commerson's wild potato</name>
    <name type="synonym">Commerson's nightshade</name>
    <dbReference type="NCBI Taxonomy" id="4109"/>
    <lineage>
        <taxon>Eukaryota</taxon>
        <taxon>Viridiplantae</taxon>
        <taxon>Streptophyta</taxon>
        <taxon>Embryophyta</taxon>
        <taxon>Tracheophyta</taxon>
        <taxon>Spermatophyta</taxon>
        <taxon>Magnoliopsida</taxon>
        <taxon>eudicotyledons</taxon>
        <taxon>Gunneridae</taxon>
        <taxon>Pentapetalae</taxon>
        <taxon>asterids</taxon>
        <taxon>lamiids</taxon>
        <taxon>Solanales</taxon>
        <taxon>Solanaceae</taxon>
        <taxon>Solanoideae</taxon>
        <taxon>Solaneae</taxon>
        <taxon>Solanum</taxon>
    </lineage>
</organism>
<sequence>MSKFSTKTIDLSNNFADEMEKTFDSKNYVSLEFNKLRGYPKKNSILSMPINQACIPIIIPDQLLKIQLTILVNRMLMYAIICKSVKNTNRNICKMIVAGFTGQLRGWWDNYMSIEQKAAVINVIADNEGVDNLGMALVKIREDVVYTLVLTILEHFNAKLIDDLPSLFAERARKVLRTNHGEIHYKDYTYGKLIGVCTQEGINLCNELKLSRQLKMDKLKERSQLGDFCAQFDLPDTSADSKKKKYRDSKYSNPDKPYRKKRSRYGSKEERDTRKAFHNSNRFTKNRFKRDLAKIKCYKCKNFYQIAPNCKLEKLKTLELDEGVHDKIYNFLYSSGSESDYDFDSGSEEEINLLDISNDIQQDKMNICNPCHGDICSCENDEFYKLQSQFQDLDINTITFDNVIELLKEVTDNDLRDKIIHLAANNNVSSSSSKKSEKQKNEFEFEYDALYSLSEINNRLNKHTTPTRDSSFDDLKNEIENFKNEIKSLKKNQMICDHRLTQIETVNNKGKNIVEENTLAKPFDLDPRRGVFLGIMQILYPPIILGTPFINAIYLFTSINAIVFTTTYENENINYTFITTPISRDINALINMKQRHADFLQ</sequence>
<name>A0A9J5YI63_SOLCO</name>
<reference evidence="3 4" key="1">
    <citation type="submission" date="2020-09" db="EMBL/GenBank/DDBJ databases">
        <title>De no assembly of potato wild relative species, Solanum commersonii.</title>
        <authorList>
            <person name="Cho K."/>
        </authorList>
    </citation>
    <scope>NUCLEOTIDE SEQUENCE [LARGE SCALE GENOMIC DNA]</scope>
    <source>
        <strain evidence="3">LZ3.2</strain>
        <tissue evidence="3">Leaf</tissue>
    </source>
</reference>
<feature type="compositionally biased region" description="Basic and acidic residues" evidence="1">
    <location>
        <begin position="266"/>
        <end position="275"/>
    </location>
</feature>
<feature type="domain" description="DUF7746" evidence="2">
    <location>
        <begin position="62"/>
        <end position="127"/>
    </location>
</feature>
<dbReference type="AlphaFoldDB" id="A0A9J5YI63"/>
<dbReference type="PANTHER" id="PTHR33054">
    <property type="entry name" value="CCHC-TYPE DOMAIN-CONTAINING PROTEIN"/>
    <property type="match status" value="1"/>
</dbReference>
<evidence type="ECO:0000256" key="1">
    <source>
        <dbReference type="SAM" id="MobiDB-lite"/>
    </source>
</evidence>
<dbReference type="Pfam" id="PF24925">
    <property type="entry name" value="DUF7746"/>
    <property type="match status" value="1"/>
</dbReference>
<dbReference type="Proteomes" id="UP000824120">
    <property type="component" value="Chromosome 6"/>
</dbReference>
<dbReference type="PANTHER" id="PTHR33054:SF12">
    <property type="entry name" value="ZINC KNUCKLE FAMILY PROTEIN"/>
    <property type="match status" value="1"/>
</dbReference>
<dbReference type="EMBL" id="JACXVP010000006">
    <property type="protein sequence ID" value="KAG5600010.1"/>
    <property type="molecule type" value="Genomic_DNA"/>
</dbReference>
<keyword evidence="4" id="KW-1185">Reference proteome</keyword>